<gene>
    <name evidence="1" type="ORF">AHMF7616_01153</name>
</gene>
<evidence type="ECO:0000313" key="2">
    <source>
        <dbReference type="Proteomes" id="UP000253919"/>
    </source>
</evidence>
<accession>A0A369QI64</accession>
<proteinExistence type="predicted"/>
<dbReference type="Gene3D" id="1.25.40.390">
    <property type="match status" value="1"/>
</dbReference>
<dbReference type="InterPro" id="IPR011990">
    <property type="entry name" value="TPR-like_helical_dom_sf"/>
</dbReference>
<sequence>MKRIIINIGCALSLLAGVSACTDKLEELYVDPGTTSAPSIEKFFTRMLDNGRVRPNYWEIRTFALPHTAKYTQTASFVNGTKMYQQQQSYLQNRWDDYYTPGGNGGGIVAQYREIEKTYAGLTDAEKADAEVFVQASKVVFLDQTAQMVDLWGDIPFSEAGALNLTGQVVRPKFDDARQVYETVLTGLKEASDYFATAELGSVSKVTFQKQDIMLGGDLNKWRRYTNSLRLRLLMRLSFVDETKAKTEVAAILADPVKYPLVDEAKYDVLLKPLDNNTNSLESALTEVSAQVAPGTILEGLMKPTNDPRIPVMFDKGVRTENGNSVRNEDYFGLPVNLASAEQETNISQGRYAVLDSATFIRNSKLPGIVFTSAEVSFLKAEAFERWGGGDALMVYNMGVQQSITFYYYLNSLSDLAGSNPLDTPTAAAVTEYLANPTIAYAGAQNEKLSKIWTQKWVHFGFLQSVQNWAEVRRTKTPGLAFQEDSSTPAEKLPPSRLIYPGNEKSLNGEHYSQVAAKDLPTTRIFWDVR</sequence>
<reference evidence="1 2" key="1">
    <citation type="submission" date="2018-04" db="EMBL/GenBank/DDBJ databases">
        <title>Adhaeribacter sp. HMF7616 genome sequencing and assembly.</title>
        <authorList>
            <person name="Kang H."/>
            <person name="Kang J."/>
            <person name="Cha I."/>
            <person name="Kim H."/>
            <person name="Joh K."/>
        </authorList>
    </citation>
    <scope>NUCLEOTIDE SEQUENCE [LARGE SCALE GENOMIC DNA]</scope>
    <source>
        <strain evidence="1 2">HMF7616</strain>
    </source>
</reference>
<organism evidence="1 2">
    <name type="scientific">Adhaeribacter pallidiroseus</name>
    <dbReference type="NCBI Taxonomy" id="2072847"/>
    <lineage>
        <taxon>Bacteria</taxon>
        <taxon>Pseudomonadati</taxon>
        <taxon>Bacteroidota</taxon>
        <taxon>Cytophagia</taxon>
        <taxon>Cytophagales</taxon>
        <taxon>Hymenobacteraceae</taxon>
        <taxon>Adhaeribacter</taxon>
    </lineage>
</organism>
<comment type="caution">
    <text evidence="1">The sequence shown here is derived from an EMBL/GenBank/DDBJ whole genome shotgun (WGS) entry which is preliminary data.</text>
</comment>
<protein>
    <recommendedName>
        <fullName evidence="3">Starch-binding associating with outer membrane</fullName>
    </recommendedName>
</protein>
<keyword evidence="2" id="KW-1185">Reference proteome</keyword>
<dbReference type="AlphaFoldDB" id="A0A369QI64"/>
<dbReference type="RefSeq" id="WP_115371984.1">
    <property type="nucleotide sequence ID" value="NZ_QASA01000001.1"/>
</dbReference>
<dbReference type="OrthoDB" id="843771at2"/>
<dbReference type="EMBL" id="QASA01000001">
    <property type="protein sequence ID" value="RDC62559.1"/>
    <property type="molecule type" value="Genomic_DNA"/>
</dbReference>
<dbReference type="SUPFAM" id="SSF48452">
    <property type="entry name" value="TPR-like"/>
    <property type="match status" value="1"/>
</dbReference>
<dbReference type="InterPro" id="IPR041662">
    <property type="entry name" value="SusD-like_2"/>
</dbReference>
<name>A0A369QI64_9BACT</name>
<evidence type="ECO:0000313" key="1">
    <source>
        <dbReference type="EMBL" id="RDC62559.1"/>
    </source>
</evidence>
<dbReference type="PROSITE" id="PS51257">
    <property type="entry name" value="PROKAR_LIPOPROTEIN"/>
    <property type="match status" value="1"/>
</dbReference>
<evidence type="ECO:0008006" key="3">
    <source>
        <dbReference type="Google" id="ProtNLM"/>
    </source>
</evidence>
<dbReference type="Pfam" id="PF12771">
    <property type="entry name" value="SusD-like_2"/>
    <property type="match status" value="1"/>
</dbReference>
<dbReference type="Proteomes" id="UP000253919">
    <property type="component" value="Unassembled WGS sequence"/>
</dbReference>